<dbReference type="PANTHER" id="PTHR36929">
    <property type="entry name" value="ATTACHMENT SUBUNIT, PUTATIVE-RELATED"/>
    <property type="match status" value="1"/>
</dbReference>
<dbReference type="SUPFAM" id="SSF55961">
    <property type="entry name" value="Bet v1-like"/>
    <property type="match status" value="2"/>
</dbReference>
<gene>
    <name evidence="3" type="ORF">SOIL9_37260</name>
</gene>
<dbReference type="PANTHER" id="PTHR36929:SF5">
    <property type="entry name" value="BLR6751 PROTEIN"/>
    <property type="match status" value="1"/>
</dbReference>
<dbReference type="KEGG" id="gms:SOIL9_37260"/>
<keyword evidence="4" id="KW-1185">Reference proteome</keyword>
<dbReference type="AlphaFoldDB" id="A0A6P2CXX7"/>
<dbReference type="Gene3D" id="3.30.530.20">
    <property type="match status" value="2"/>
</dbReference>
<comment type="similarity">
    <text evidence="1">Belongs to the AHA1 family.</text>
</comment>
<dbReference type="CDD" id="cd08894">
    <property type="entry name" value="SRPBCC_CalC_Aha1-like_1"/>
    <property type="match status" value="2"/>
</dbReference>
<dbReference type="InterPro" id="IPR013538">
    <property type="entry name" value="ASHA1/2-like_C"/>
</dbReference>
<dbReference type="InterPro" id="IPR023393">
    <property type="entry name" value="START-like_dom_sf"/>
</dbReference>
<evidence type="ECO:0000313" key="4">
    <source>
        <dbReference type="Proteomes" id="UP000464178"/>
    </source>
</evidence>
<name>A0A6P2CXX7_9BACT</name>
<feature type="domain" description="Activator of Hsp90 ATPase homologue 1/2-like C-terminal" evidence="2">
    <location>
        <begin position="176"/>
        <end position="302"/>
    </location>
</feature>
<dbReference type="Proteomes" id="UP000464178">
    <property type="component" value="Chromosome"/>
</dbReference>
<feature type="domain" description="Activator of Hsp90 ATPase homologue 1/2-like C-terminal" evidence="2">
    <location>
        <begin position="23"/>
        <end position="156"/>
    </location>
</feature>
<evidence type="ECO:0000256" key="1">
    <source>
        <dbReference type="ARBA" id="ARBA00006817"/>
    </source>
</evidence>
<protein>
    <recommendedName>
        <fullName evidence="2">Activator of Hsp90 ATPase homologue 1/2-like C-terminal domain-containing protein</fullName>
    </recommendedName>
</protein>
<dbReference type="EMBL" id="LR593886">
    <property type="protein sequence ID" value="VTR93988.1"/>
    <property type="molecule type" value="Genomic_DNA"/>
</dbReference>
<accession>A0A6P2CXX7</accession>
<dbReference type="Pfam" id="PF08327">
    <property type="entry name" value="AHSA1"/>
    <property type="match status" value="2"/>
</dbReference>
<organism evidence="3 4">
    <name type="scientific">Gemmata massiliana</name>
    <dbReference type="NCBI Taxonomy" id="1210884"/>
    <lineage>
        <taxon>Bacteria</taxon>
        <taxon>Pseudomonadati</taxon>
        <taxon>Planctomycetota</taxon>
        <taxon>Planctomycetia</taxon>
        <taxon>Gemmatales</taxon>
        <taxon>Gemmataceae</taxon>
        <taxon>Gemmata</taxon>
    </lineage>
</organism>
<evidence type="ECO:0000313" key="3">
    <source>
        <dbReference type="EMBL" id="VTR93988.1"/>
    </source>
</evidence>
<sequence>MTASSKPTAHTADREIVTTRDFDAPRELVFAAWTDVKHVSNWWGPNGFTTTTHRMDVRPGGEWRFVMHGPDGTDYQNKITYIEVARPERLVYTHGGEVELEPVDFHTTVTFTEVNGKTRVTMRAVFPSAEERDRVAREYGAVEGGQQTLARLAEHLAQSTSGAADRTIVSTRLIEAPQERAFQAFANPDQLKHWWGPSGFVNTIEKFELYPGGEWRLIMHGPDGTDYHNENVFTEVTVPERVAFEHREPVHRFKMEMTFAPAGAHTQLTWRMVFESATEFARVKDFIIPANEQNFDRLAAHLAAL</sequence>
<reference evidence="3 4" key="1">
    <citation type="submission" date="2019-05" db="EMBL/GenBank/DDBJ databases">
        <authorList>
            <consortium name="Science for Life Laboratories"/>
        </authorList>
    </citation>
    <scope>NUCLEOTIDE SEQUENCE [LARGE SCALE GENOMIC DNA]</scope>
    <source>
        <strain evidence="3">Soil9</strain>
    </source>
</reference>
<proteinExistence type="inferred from homology"/>
<evidence type="ECO:0000259" key="2">
    <source>
        <dbReference type="Pfam" id="PF08327"/>
    </source>
</evidence>